<keyword evidence="8" id="KW-1185">Reference proteome</keyword>
<evidence type="ECO:0000256" key="3">
    <source>
        <dbReference type="ARBA" id="ARBA00023163"/>
    </source>
</evidence>
<dbReference type="PANTHER" id="PTHR30055:SF158">
    <property type="entry name" value="POSSIBLE TRANSCRIPTIONAL REGULATORY PROTEIN (PROBABLY TETR-FAMILY)"/>
    <property type="match status" value="1"/>
</dbReference>
<dbReference type="Gene3D" id="1.10.357.10">
    <property type="entry name" value="Tetracycline Repressor, domain 2"/>
    <property type="match status" value="1"/>
</dbReference>
<dbReference type="AlphaFoldDB" id="A0A840NNL2"/>
<gene>
    <name evidence="7" type="ORF">BJ969_004751</name>
</gene>
<sequence>MNVEQAAGNSATNGRRKRLPRAEREQQILAVAEQVFATNSYQATSMDDIAHRVGLSKPMLYEYFGSKEGLLVACVERARRELLDATTEAAAGAAGDSAQLLHDCLLAFFRFSDDHAQSWALLRNEAAIPVATVNTELEATREQQTELTARLLEASRPELDQVRLEAFAESIIGACERLAMWREKRPEITAEHATQHLMALISPSLMPQA</sequence>
<feature type="region of interest" description="Disordered" evidence="5">
    <location>
        <begin position="1"/>
        <end position="23"/>
    </location>
</feature>
<dbReference type="RefSeq" id="WP_184482158.1">
    <property type="nucleotide sequence ID" value="NZ_JACHIV010000001.1"/>
</dbReference>
<keyword evidence="3" id="KW-0804">Transcription</keyword>
<reference evidence="7 8" key="1">
    <citation type="submission" date="2020-08" db="EMBL/GenBank/DDBJ databases">
        <title>Sequencing the genomes of 1000 actinobacteria strains.</title>
        <authorList>
            <person name="Klenk H.-P."/>
        </authorList>
    </citation>
    <scope>NUCLEOTIDE SEQUENCE [LARGE SCALE GENOMIC DNA]</scope>
    <source>
        <strain evidence="7 8">DSM 45582</strain>
    </source>
</reference>
<name>A0A840NNL2_9PSEU</name>
<dbReference type="Proteomes" id="UP000580474">
    <property type="component" value="Unassembled WGS sequence"/>
</dbReference>
<evidence type="ECO:0000256" key="5">
    <source>
        <dbReference type="SAM" id="MobiDB-lite"/>
    </source>
</evidence>
<protein>
    <submittedName>
        <fullName evidence="7">AcrR family transcriptional regulator</fullName>
    </submittedName>
</protein>
<dbReference type="InterPro" id="IPR009057">
    <property type="entry name" value="Homeodomain-like_sf"/>
</dbReference>
<keyword evidence="1" id="KW-0805">Transcription regulation</keyword>
<dbReference type="GO" id="GO:0045892">
    <property type="term" value="P:negative regulation of DNA-templated transcription"/>
    <property type="evidence" value="ECO:0007669"/>
    <property type="project" value="UniProtKB-ARBA"/>
</dbReference>
<feature type="DNA-binding region" description="H-T-H motif" evidence="4">
    <location>
        <begin position="45"/>
        <end position="64"/>
    </location>
</feature>
<dbReference type="Pfam" id="PF00440">
    <property type="entry name" value="TetR_N"/>
    <property type="match status" value="1"/>
</dbReference>
<feature type="domain" description="HTH tetR-type" evidence="6">
    <location>
        <begin position="22"/>
        <end position="82"/>
    </location>
</feature>
<dbReference type="PRINTS" id="PR00455">
    <property type="entry name" value="HTHTETR"/>
</dbReference>
<proteinExistence type="predicted"/>
<evidence type="ECO:0000256" key="2">
    <source>
        <dbReference type="ARBA" id="ARBA00023125"/>
    </source>
</evidence>
<dbReference type="GO" id="GO:0003700">
    <property type="term" value="F:DNA-binding transcription factor activity"/>
    <property type="evidence" value="ECO:0007669"/>
    <property type="project" value="TreeGrafter"/>
</dbReference>
<dbReference type="PROSITE" id="PS50977">
    <property type="entry name" value="HTH_TETR_2"/>
    <property type="match status" value="1"/>
</dbReference>
<evidence type="ECO:0000313" key="7">
    <source>
        <dbReference type="EMBL" id="MBB5071663.1"/>
    </source>
</evidence>
<dbReference type="PROSITE" id="PS01081">
    <property type="entry name" value="HTH_TETR_1"/>
    <property type="match status" value="1"/>
</dbReference>
<evidence type="ECO:0000259" key="6">
    <source>
        <dbReference type="PROSITE" id="PS50977"/>
    </source>
</evidence>
<dbReference type="PANTHER" id="PTHR30055">
    <property type="entry name" value="HTH-TYPE TRANSCRIPTIONAL REGULATOR RUTR"/>
    <property type="match status" value="1"/>
</dbReference>
<organism evidence="7 8">
    <name type="scientific">Saccharopolyspora gloriosae</name>
    <dbReference type="NCBI Taxonomy" id="455344"/>
    <lineage>
        <taxon>Bacteria</taxon>
        <taxon>Bacillati</taxon>
        <taxon>Actinomycetota</taxon>
        <taxon>Actinomycetes</taxon>
        <taxon>Pseudonocardiales</taxon>
        <taxon>Pseudonocardiaceae</taxon>
        <taxon>Saccharopolyspora</taxon>
    </lineage>
</organism>
<dbReference type="InterPro" id="IPR023772">
    <property type="entry name" value="DNA-bd_HTH_TetR-type_CS"/>
</dbReference>
<evidence type="ECO:0000313" key="8">
    <source>
        <dbReference type="Proteomes" id="UP000580474"/>
    </source>
</evidence>
<comment type="caution">
    <text evidence="7">The sequence shown here is derived from an EMBL/GenBank/DDBJ whole genome shotgun (WGS) entry which is preliminary data.</text>
</comment>
<dbReference type="EMBL" id="JACHIV010000001">
    <property type="protein sequence ID" value="MBB5071663.1"/>
    <property type="molecule type" value="Genomic_DNA"/>
</dbReference>
<evidence type="ECO:0000256" key="1">
    <source>
        <dbReference type="ARBA" id="ARBA00023015"/>
    </source>
</evidence>
<dbReference type="InterPro" id="IPR054129">
    <property type="entry name" value="DesT_TetR_C"/>
</dbReference>
<accession>A0A840NNL2</accession>
<dbReference type="InterPro" id="IPR050109">
    <property type="entry name" value="HTH-type_TetR-like_transc_reg"/>
</dbReference>
<keyword evidence="2 4" id="KW-0238">DNA-binding</keyword>
<evidence type="ECO:0000256" key="4">
    <source>
        <dbReference type="PROSITE-ProRule" id="PRU00335"/>
    </source>
</evidence>
<dbReference type="SUPFAM" id="SSF46689">
    <property type="entry name" value="Homeodomain-like"/>
    <property type="match status" value="1"/>
</dbReference>
<dbReference type="InterPro" id="IPR001647">
    <property type="entry name" value="HTH_TetR"/>
</dbReference>
<dbReference type="Pfam" id="PF21943">
    <property type="entry name" value="TetR_C_46"/>
    <property type="match status" value="1"/>
</dbReference>
<dbReference type="GO" id="GO:0000976">
    <property type="term" value="F:transcription cis-regulatory region binding"/>
    <property type="evidence" value="ECO:0007669"/>
    <property type="project" value="TreeGrafter"/>
</dbReference>
<dbReference type="FunFam" id="1.10.10.60:FF:000141">
    <property type="entry name" value="TetR family transcriptional regulator"/>
    <property type="match status" value="1"/>
</dbReference>